<protein>
    <recommendedName>
        <fullName evidence="5">DUF3274 domain-containing protein</fullName>
    </recommendedName>
</protein>
<dbReference type="InterPro" id="IPR056221">
    <property type="entry name" value="Tle3_ab_dom"/>
</dbReference>
<evidence type="ECO:0000256" key="1">
    <source>
        <dbReference type="SAM" id="MobiDB-lite"/>
    </source>
</evidence>
<dbReference type="RefSeq" id="WP_070094615.1">
    <property type="nucleotide sequence ID" value="NZ_CP016634.1"/>
</dbReference>
<gene>
    <name evidence="4" type="ORF">IEC33019_3334</name>
</gene>
<dbReference type="InterPro" id="IPR029058">
    <property type="entry name" value="AB_hydrolase_fold"/>
</dbReference>
<evidence type="ECO:0000313" key="4">
    <source>
        <dbReference type="EMBL" id="ANY88861.1"/>
    </source>
</evidence>
<proteinExistence type="predicted"/>
<name>A0A1B2F9J4_PSEPU</name>
<evidence type="ECO:0000259" key="3">
    <source>
        <dbReference type="Pfam" id="PF24322"/>
    </source>
</evidence>
<dbReference type="Pfam" id="PF24322">
    <property type="entry name" value="Tle3"/>
    <property type="match status" value="1"/>
</dbReference>
<organism evidence="4">
    <name type="scientific">Pseudomonas putida</name>
    <name type="common">Arthrobacter siderocapsulatus</name>
    <dbReference type="NCBI Taxonomy" id="303"/>
    <lineage>
        <taxon>Bacteria</taxon>
        <taxon>Pseudomonadati</taxon>
        <taxon>Pseudomonadota</taxon>
        <taxon>Gammaproteobacteria</taxon>
        <taxon>Pseudomonadales</taxon>
        <taxon>Pseudomonadaceae</taxon>
        <taxon>Pseudomonas</taxon>
    </lineage>
</organism>
<dbReference type="InterPro" id="IPR021692">
    <property type="entry name" value="Tle3_C"/>
</dbReference>
<dbReference type="SUPFAM" id="SSF53474">
    <property type="entry name" value="alpha/beta-Hydrolases"/>
    <property type="match status" value="1"/>
</dbReference>
<sequence length="678" mass="75334">MSDSEYYTVAQCVSRLIPGFDGVRTLEVPADLPGVVIFLHGVNDPGASYEAVEEGLCQGVNERLDRPDLKAGRYGADYEKAKQLAPEARGSDDLNALDDPDTYLYRRDTSDPKTRSLMIPFYWGYRAEPGEIKRDQNHDPVKLRDQYLDVFDNRLDRHFAKGGGFFANATNNLLEMYGKGFGAFKRHGAQLALPNTLFMGKGPHRRYFVLAATRLAMLVSEIRRVSPDETISIIGHSQGTLITLLAQALLIDKGQRCADTLIMVDTPYSVLPSVTPTGHDTLATLMRIVAAVTETPHTQPPLPELRALWTYRGRTGPLWSPTEGTRQDKVGNLTVFPERDNRGKVYLYFCPEDTTVALDDVKGIGTYGVPDTLPDGTPAMLALQPLRFYQRLWTRRHRNGKPVRVGEAAKPEKLRAKGEHRYPGNNLIVGLASQGGIAEDEERWINAEPLIPPHAPQMFGGEAQPGSSAKSGLDRPDDVSVSNALGNPVARFQWRKISTSAVRIDLEKARAAWNEGKEPGDQTEALKQVRQYGNVTLGTPDHFDILREETPNEIRARMAVARDVLETNSYHSAVLRSPENHRWVTAMDIAVGQAHCLNDPQLREVLVAIADWKLDSERFDEVVKLPGWKKLSGETKALVEACHFYYVEGEFPSTDLVSLTPPSLMTGLDKEGTRGEGR</sequence>
<dbReference type="EMBL" id="CP016634">
    <property type="protein sequence ID" value="ANY88861.1"/>
    <property type="molecule type" value="Genomic_DNA"/>
</dbReference>
<feature type="domain" description="Antibacterial effector protein Tle3 C-terminal" evidence="2">
    <location>
        <begin position="503"/>
        <end position="666"/>
    </location>
</feature>
<reference evidence="4" key="1">
    <citation type="submission" date="2016-07" db="EMBL/GenBank/DDBJ databases">
        <title>New class B carbapenemase carried by novel plasmid in Pseudomonas putida enviromental strain in eastern Amazonia.</title>
        <authorList>
            <person name="Souza C.O."/>
            <person name="Lima K.V."/>
            <person name="Brasiliense D.M."/>
            <person name="Perez-Chaparro P.J."/>
            <person name="Mamizuka E.M."/>
            <person name="Lima M.O."/>
            <person name="Lima L.N."/>
            <person name="McCulloch J.A."/>
        </authorList>
    </citation>
    <scope>NUCLEOTIDE SEQUENCE [LARGE SCALE GENOMIC DNA]</scope>
    <source>
        <strain evidence="4">IEC33019</strain>
    </source>
</reference>
<evidence type="ECO:0008006" key="5">
    <source>
        <dbReference type="Google" id="ProtNLM"/>
    </source>
</evidence>
<evidence type="ECO:0000259" key="2">
    <source>
        <dbReference type="Pfam" id="PF11678"/>
    </source>
</evidence>
<feature type="region of interest" description="Disordered" evidence="1">
    <location>
        <begin position="453"/>
        <end position="482"/>
    </location>
</feature>
<accession>A0A1B2F9J4</accession>
<dbReference type="Gene3D" id="3.40.50.1820">
    <property type="entry name" value="alpha/beta hydrolase"/>
    <property type="match status" value="1"/>
</dbReference>
<dbReference type="AlphaFoldDB" id="A0A1B2F9J4"/>
<feature type="domain" description="T6SS Tle3 phospholipase effector alpha/beta" evidence="3">
    <location>
        <begin position="32"/>
        <end position="370"/>
    </location>
</feature>
<dbReference type="Pfam" id="PF11678">
    <property type="entry name" value="Tle3_C"/>
    <property type="match status" value="1"/>
</dbReference>